<feature type="signal peptide" evidence="4">
    <location>
        <begin position="1"/>
        <end position="26"/>
    </location>
</feature>
<dbReference type="Pfam" id="PF06585">
    <property type="entry name" value="JHBP"/>
    <property type="match status" value="1"/>
</dbReference>
<protein>
    <submittedName>
        <fullName evidence="5">Circadian clock-controlled protein</fullName>
    </submittedName>
</protein>
<sequence>ESSASTIAMLLRFCLIFGLHSIVVSAETIPKQLRLERCNFKDSNFQECLLHAIKDAFPKLRNGVPSIGIPRLDPIEILEMSLQQGQDKQALSLNLKFKNMKLEGVTETITLSNFKFDKNTLTLSSNSVNAGPIVVKGKYQAKGRLLAVPVDGGGDFKFDLYNVSTSVAMYFKEVVRKGTKYWDLVKLDYDIHDIGKTIVKLDNLIRGNKALDSSLNQSINENSKELEPSIRPAFSKAIRLFFTEAMQRFFKKLPLEEIMDGVK</sequence>
<dbReference type="GO" id="GO:0005615">
    <property type="term" value="C:extracellular space"/>
    <property type="evidence" value="ECO:0007669"/>
    <property type="project" value="TreeGrafter"/>
</dbReference>
<accession>A0A146MCZ5</accession>
<dbReference type="FunFam" id="3.15.10.30:FF:000001">
    <property type="entry name" value="Takeout-like protein 1"/>
    <property type="match status" value="1"/>
</dbReference>
<dbReference type="AlphaFoldDB" id="A0A146MCZ5"/>
<proteinExistence type="inferred from homology"/>
<dbReference type="EMBL" id="GDHC01001922">
    <property type="protein sequence ID" value="JAQ16707.1"/>
    <property type="molecule type" value="Transcribed_RNA"/>
</dbReference>
<dbReference type="SMART" id="SM00700">
    <property type="entry name" value="JHBP"/>
    <property type="match status" value="1"/>
</dbReference>
<comment type="similarity">
    <text evidence="3">Belongs to the TO family.</text>
</comment>
<dbReference type="PANTHER" id="PTHR11008">
    <property type="entry name" value="PROTEIN TAKEOUT-LIKE PROTEIN"/>
    <property type="match status" value="1"/>
</dbReference>
<evidence type="ECO:0000313" key="5">
    <source>
        <dbReference type="EMBL" id="JAQ16707.1"/>
    </source>
</evidence>
<dbReference type="InterPro" id="IPR038606">
    <property type="entry name" value="To_sf"/>
</dbReference>
<name>A0A146MCZ5_LYGHE</name>
<gene>
    <name evidence="5" type="primary">anon-3B1.2_3</name>
    <name evidence="5" type="ORF">g.73337</name>
</gene>
<evidence type="ECO:0000256" key="4">
    <source>
        <dbReference type="SAM" id="SignalP"/>
    </source>
</evidence>
<feature type="non-terminal residue" evidence="5">
    <location>
        <position position="1"/>
    </location>
</feature>
<feature type="chain" id="PRO_5007527791" evidence="4">
    <location>
        <begin position="27"/>
        <end position="263"/>
    </location>
</feature>
<dbReference type="GO" id="GO:0007623">
    <property type="term" value="P:circadian rhythm"/>
    <property type="evidence" value="ECO:0007669"/>
    <property type="project" value="UniProtKB-ARBA"/>
</dbReference>
<evidence type="ECO:0000256" key="2">
    <source>
        <dbReference type="ARBA" id="ARBA00023108"/>
    </source>
</evidence>
<keyword evidence="2" id="KW-0090">Biological rhythms</keyword>
<dbReference type="Gene3D" id="3.15.10.30">
    <property type="entry name" value="Haemolymph juvenile hormone binding protein"/>
    <property type="match status" value="1"/>
</dbReference>
<evidence type="ECO:0000256" key="3">
    <source>
        <dbReference type="ARBA" id="ARBA00060902"/>
    </source>
</evidence>
<dbReference type="InterPro" id="IPR010562">
    <property type="entry name" value="Haemolymph_juvenile_hormone-bd"/>
</dbReference>
<dbReference type="PANTHER" id="PTHR11008:SF32">
    <property type="entry name" value="CIRCADIAN CLOCK-CONTROLLED PROTEIN DAYWAKE-RELATED"/>
    <property type="match status" value="1"/>
</dbReference>
<evidence type="ECO:0000256" key="1">
    <source>
        <dbReference type="ARBA" id="ARBA00022729"/>
    </source>
</evidence>
<keyword evidence="1 4" id="KW-0732">Signal</keyword>
<organism evidence="5">
    <name type="scientific">Lygus hesperus</name>
    <name type="common">Western plant bug</name>
    <dbReference type="NCBI Taxonomy" id="30085"/>
    <lineage>
        <taxon>Eukaryota</taxon>
        <taxon>Metazoa</taxon>
        <taxon>Ecdysozoa</taxon>
        <taxon>Arthropoda</taxon>
        <taxon>Hexapoda</taxon>
        <taxon>Insecta</taxon>
        <taxon>Pterygota</taxon>
        <taxon>Neoptera</taxon>
        <taxon>Paraneoptera</taxon>
        <taxon>Hemiptera</taxon>
        <taxon>Heteroptera</taxon>
        <taxon>Panheteroptera</taxon>
        <taxon>Cimicomorpha</taxon>
        <taxon>Miridae</taxon>
        <taxon>Mirini</taxon>
        <taxon>Lygus</taxon>
    </lineage>
</organism>
<reference evidence="5" key="1">
    <citation type="journal article" date="2016" name="Gigascience">
        <title>De novo construction of an expanded transcriptome assembly for the western tarnished plant bug, Lygus hesperus.</title>
        <authorList>
            <person name="Tassone E.E."/>
            <person name="Geib S.M."/>
            <person name="Hall B."/>
            <person name="Fabrick J.A."/>
            <person name="Brent C.S."/>
            <person name="Hull J.J."/>
        </authorList>
    </citation>
    <scope>NUCLEOTIDE SEQUENCE</scope>
</reference>